<proteinExistence type="predicted"/>
<evidence type="ECO:0000313" key="3">
    <source>
        <dbReference type="EMBL" id="SFD30227.1"/>
    </source>
</evidence>
<accession>A0A1I1R7U5</accession>
<dbReference type="Gene3D" id="1.20.5.420">
    <property type="entry name" value="Immunoglobulin FC, subunit C"/>
    <property type="match status" value="1"/>
</dbReference>
<dbReference type="Proteomes" id="UP000199599">
    <property type="component" value="Unassembled WGS sequence"/>
</dbReference>
<gene>
    <name evidence="3" type="ORF">SAMN04487792_0211</name>
</gene>
<name>A0A1I1R7U5_9LACO</name>
<keyword evidence="1" id="KW-0732">Signal</keyword>
<dbReference type="EMBL" id="FOMN01000001">
    <property type="protein sequence ID" value="SFD30227.1"/>
    <property type="molecule type" value="Genomic_DNA"/>
</dbReference>
<protein>
    <recommendedName>
        <fullName evidence="2">S-layer protein C-terminal domain-containing protein</fullName>
    </recommendedName>
</protein>
<feature type="domain" description="S-layer protein C-terminal" evidence="2">
    <location>
        <begin position="109"/>
        <end position="129"/>
    </location>
</feature>
<feature type="chain" id="PRO_5038595374" description="S-layer protein C-terminal domain-containing protein" evidence="1">
    <location>
        <begin position="21"/>
        <end position="422"/>
    </location>
</feature>
<dbReference type="RefSeq" id="WP_090092064.1">
    <property type="nucleotide sequence ID" value="NZ_CBCRVU010000001.1"/>
</dbReference>
<sequence length="422" mass="46957">MKLSKKILLGSIAGILTLGAGLPVSQQLKSTPITAATTSNNNTLKLIHGAYVYNKKGRRLKKYCGSWSNTHLRKGTNVQYSGTVQPIEKDSKQYYLLNDDNYNQSWLPYKKIKGKYYYSIGHGGYINAANVNEIDGQPLYVANTTVTLKPANIHNHLTGGYIGSGASRTLVKPGQKLKVDCITKIPDGNSTSKVYRIAGTTDAFIYIGNIKTQPRQKLATYTMYTYVGLKQNSNTYNIATILNPKTTNKNITLAKDEDIPVVREIYVWVPNDNKAELFYRLNYYTPDARSNLYNATTNQLFYIKAADTTYLSGPQLTPANTPEEAYTDAKVAATTDKQDLQKLIDQEKVIVASANYKNELYVNTYKARYDEALEQAKTVNSSTSASITEVKEAVWYLTTQQQALLNASKFGNGVIEDTMPVN</sequence>
<feature type="domain" description="S-layer protein C-terminal" evidence="2">
    <location>
        <begin position="38"/>
        <end position="102"/>
    </location>
</feature>
<reference evidence="4" key="1">
    <citation type="submission" date="2016-10" db="EMBL/GenBank/DDBJ databases">
        <authorList>
            <person name="Varghese N."/>
            <person name="Submissions S."/>
        </authorList>
    </citation>
    <scope>NUCLEOTIDE SEQUENCE [LARGE SCALE GENOMIC DNA]</scope>
    <source>
        <strain evidence="4">R-53102</strain>
    </source>
</reference>
<evidence type="ECO:0000313" key="4">
    <source>
        <dbReference type="Proteomes" id="UP000199599"/>
    </source>
</evidence>
<feature type="signal peptide" evidence="1">
    <location>
        <begin position="1"/>
        <end position="20"/>
    </location>
</feature>
<dbReference type="InterPro" id="IPR024968">
    <property type="entry name" value="SlpA_C_lactobacillus"/>
</dbReference>
<evidence type="ECO:0000256" key="1">
    <source>
        <dbReference type="SAM" id="SignalP"/>
    </source>
</evidence>
<evidence type="ECO:0000259" key="2">
    <source>
        <dbReference type="Pfam" id="PF03217"/>
    </source>
</evidence>
<organism evidence="3 4">
    <name type="scientific">Lactobacillus bombicola</name>
    <dbReference type="NCBI Taxonomy" id="1505723"/>
    <lineage>
        <taxon>Bacteria</taxon>
        <taxon>Bacillati</taxon>
        <taxon>Bacillota</taxon>
        <taxon>Bacilli</taxon>
        <taxon>Lactobacillales</taxon>
        <taxon>Lactobacillaceae</taxon>
        <taxon>Lactobacillus</taxon>
    </lineage>
</organism>
<dbReference type="AlphaFoldDB" id="A0A1I1R7U5"/>
<dbReference type="Pfam" id="PF03217">
    <property type="entry name" value="SlpA"/>
    <property type="match status" value="2"/>
</dbReference>